<sequence>MPRIALYAVLVCVLTTVAAVLSFVNGSFLGVVWLLMAGVSSNMAYFYWRKARMDREAAGERPRDA</sequence>
<keyword evidence="3" id="KW-1185">Reference proteome</keyword>
<evidence type="ECO:0000313" key="2">
    <source>
        <dbReference type="EMBL" id="MBD3930490.1"/>
    </source>
</evidence>
<dbReference type="EMBL" id="JACXYU010000001">
    <property type="protein sequence ID" value="MBD3930490.1"/>
    <property type="molecule type" value="Genomic_DNA"/>
</dbReference>
<keyword evidence="1" id="KW-0472">Membrane</keyword>
<keyword evidence="1" id="KW-0812">Transmembrane</keyword>
<comment type="caution">
    <text evidence="2">The sequence shown here is derived from an EMBL/GenBank/DDBJ whole genome shotgun (WGS) entry which is preliminary data.</text>
</comment>
<feature type="transmembrane region" description="Helical" evidence="1">
    <location>
        <begin position="28"/>
        <end position="48"/>
    </location>
</feature>
<dbReference type="AlphaFoldDB" id="A0A927EVD1"/>
<dbReference type="Proteomes" id="UP000632289">
    <property type="component" value="Unassembled WGS sequence"/>
</dbReference>
<protein>
    <submittedName>
        <fullName evidence="2">Uncharacterized protein</fullName>
    </submittedName>
</protein>
<gene>
    <name evidence="2" type="ORF">IF129_02720</name>
</gene>
<reference evidence="2" key="1">
    <citation type="submission" date="2020-09" db="EMBL/GenBank/DDBJ databases">
        <title>Secondary metabolite and genome analysis of marine Streptomyces chumphonensis KK1-2T.</title>
        <authorList>
            <person name="Phongsopitanun W."/>
            <person name="Kanchanasin P."/>
            <person name="Pittayakhajonwut P."/>
            <person name="Suwanborirux K."/>
            <person name="Tanasupawat S."/>
        </authorList>
    </citation>
    <scope>NUCLEOTIDE SEQUENCE</scope>
    <source>
        <strain evidence="2">KK1-2</strain>
    </source>
</reference>
<evidence type="ECO:0000313" key="3">
    <source>
        <dbReference type="Proteomes" id="UP000632289"/>
    </source>
</evidence>
<proteinExistence type="predicted"/>
<evidence type="ECO:0000256" key="1">
    <source>
        <dbReference type="SAM" id="Phobius"/>
    </source>
</evidence>
<accession>A0A927EVD1</accession>
<organism evidence="2 3">
    <name type="scientific">Streptomyces chumphonensis</name>
    <dbReference type="NCBI Taxonomy" id="1214925"/>
    <lineage>
        <taxon>Bacteria</taxon>
        <taxon>Bacillati</taxon>
        <taxon>Actinomycetota</taxon>
        <taxon>Actinomycetes</taxon>
        <taxon>Kitasatosporales</taxon>
        <taxon>Streptomycetaceae</taxon>
        <taxon>Streptomyces</taxon>
    </lineage>
</organism>
<name>A0A927EVD1_9ACTN</name>
<keyword evidence="1" id="KW-1133">Transmembrane helix</keyword>